<dbReference type="Pfam" id="PF00830">
    <property type="entry name" value="Ribosomal_L28"/>
    <property type="match status" value="1"/>
</dbReference>
<evidence type="ECO:0000256" key="5">
    <source>
        <dbReference type="ARBA" id="ARBA00035447"/>
    </source>
</evidence>
<keyword evidence="3" id="KW-0687">Ribonucleoprotein</keyword>
<dbReference type="InterPro" id="IPR037147">
    <property type="entry name" value="Ribosomal_bL28_sf"/>
</dbReference>
<dbReference type="GO" id="GO:0006412">
    <property type="term" value="P:translation"/>
    <property type="evidence" value="ECO:0007669"/>
    <property type="project" value="InterPro"/>
</dbReference>
<dbReference type="PANTHER" id="PTHR13528">
    <property type="entry name" value="39S RIBOSOMAL PROTEIN L28, MITOCHONDRIAL"/>
    <property type="match status" value="1"/>
</dbReference>
<dbReference type="InterPro" id="IPR001383">
    <property type="entry name" value="Ribosomal_bL28_bact-type"/>
</dbReference>
<gene>
    <name evidence="6" type="primary">rpl28</name>
    <name evidence="6" type="ORF">CspTHAL103_073</name>
</gene>
<dbReference type="PANTHER" id="PTHR13528:SF2">
    <property type="entry name" value="LARGE RIBOSOMAL SUBUNIT PROTEIN BL28M"/>
    <property type="match status" value="1"/>
</dbReference>
<keyword evidence="6" id="KW-0934">Plastid</keyword>
<evidence type="ECO:0000256" key="1">
    <source>
        <dbReference type="ARBA" id="ARBA00008760"/>
    </source>
</evidence>
<dbReference type="NCBIfam" id="TIGR00009">
    <property type="entry name" value="L28"/>
    <property type="match status" value="1"/>
</dbReference>
<dbReference type="Gene3D" id="2.30.170.40">
    <property type="entry name" value="Ribosomal protein L28/L24"/>
    <property type="match status" value="1"/>
</dbReference>
<accession>A0A9Y1I454</accession>
<dbReference type="InterPro" id="IPR026569">
    <property type="entry name" value="Ribosomal_bL28"/>
</dbReference>
<geneLocation type="plastid" evidence="6"/>
<reference evidence="6" key="1">
    <citation type="journal article" date="2023" name="J. Phycol.">
        <title>Revised classification of the Cyanidiophyceae based on plastid genome data with descriptions of the Cavernulicolales ord. nov. and Galdieriales ord. nov. (Rhodophyta).</title>
        <authorList>
            <person name="Park S.I."/>
            <person name="Cho C.H."/>
            <person name="Ciniglia C."/>
            <person name="Huang T.Y."/>
            <person name="Liu S.L."/>
            <person name="Bustamante D.E."/>
            <person name="Calderon M.S."/>
            <person name="Mansilla A."/>
            <person name="McDermott T."/>
            <person name="Andersen R.A."/>
            <person name="Yoon H.S."/>
        </authorList>
    </citation>
    <scope>NUCLEOTIDE SEQUENCE</scope>
</reference>
<evidence type="ECO:0000313" key="6">
    <source>
        <dbReference type="EMBL" id="WDA99997.1"/>
    </source>
</evidence>
<dbReference type="InterPro" id="IPR034704">
    <property type="entry name" value="Ribosomal_bL28/bL31-like_sf"/>
</dbReference>
<protein>
    <recommendedName>
        <fullName evidence="4">Large ribosomal subunit protein bL28c</fullName>
    </recommendedName>
    <alternativeName>
        <fullName evidence="5">50S ribosomal protein L28, chloroplastic</fullName>
    </alternativeName>
</protein>
<proteinExistence type="inferred from homology"/>
<dbReference type="GO" id="GO:0003735">
    <property type="term" value="F:structural constituent of ribosome"/>
    <property type="evidence" value="ECO:0007669"/>
    <property type="project" value="InterPro"/>
</dbReference>
<keyword evidence="2 6" id="KW-0689">Ribosomal protein</keyword>
<dbReference type="HAMAP" id="MF_00373">
    <property type="entry name" value="Ribosomal_bL28"/>
    <property type="match status" value="1"/>
</dbReference>
<dbReference type="GO" id="GO:1990904">
    <property type="term" value="C:ribonucleoprotein complex"/>
    <property type="evidence" value="ECO:0007669"/>
    <property type="project" value="UniProtKB-KW"/>
</dbReference>
<name>A0A9Y1I454_9RHOD</name>
<comment type="similarity">
    <text evidence="1">Belongs to the bacterial ribosomal protein bL28 family.</text>
</comment>
<dbReference type="AlphaFoldDB" id="A0A9Y1I454"/>
<dbReference type="GO" id="GO:0005840">
    <property type="term" value="C:ribosome"/>
    <property type="evidence" value="ECO:0007669"/>
    <property type="project" value="UniProtKB-KW"/>
</dbReference>
<dbReference type="EMBL" id="OP616817">
    <property type="protein sequence ID" value="WDA99997.1"/>
    <property type="molecule type" value="Genomic_DNA"/>
</dbReference>
<evidence type="ECO:0000256" key="2">
    <source>
        <dbReference type="ARBA" id="ARBA00022980"/>
    </source>
</evidence>
<evidence type="ECO:0000256" key="3">
    <source>
        <dbReference type="ARBA" id="ARBA00023274"/>
    </source>
</evidence>
<organism evidence="6">
    <name type="scientific">Cyanidium sp. THAL103</name>
    <dbReference type="NCBI Taxonomy" id="3027999"/>
    <lineage>
        <taxon>Eukaryota</taxon>
        <taxon>Rhodophyta</taxon>
        <taxon>Bangiophyceae</taxon>
        <taxon>Cyanidiales</taxon>
        <taxon>Cyanidiaceae</taxon>
        <taxon>Cyanidium</taxon>
    </lineage>
</organism>
<evidence type="ECO:0000256" key="4">
    <source>
        <dbReference type="ARBA" id="ARBA00035265"/>
    </source>
</evidence>
<sequence length="78" mass="9329">MTKKCDLTGKKSNNGYTVTYSHKRNKKLQFVNLQKKRIWSNKYRKFFRLKLSVKVIRSLKKFGLEQVLDSNLINLHNI</sequence>
<dbReference type="SUPFAM" id="SSF143800">
    <property type="entry name" value="L28p-like"/>
    <property type="match status" value="1"/>
</dbReference>